<keyword evidence="3" id="KW-1185">Reference proteome</keyword>
<proteinExistence type="predicted"/>
<keyword evidence="1" id="KW-1133">Transmembrane helix</keyword>
<dbReference type="AlphaFoldDB" id="A0AA96ZV92"/>
<name>A0AA96ZV92_9EURY</name>
<protein>
    <submittedName>
        <fullName evidence="2">Uncharacterized protein</fullName>
    </submittedName>
</protein>
<evidence type="ECO:0000313" key="2">
    <source>
        <dbReference type="EMBL" id="WNY25176.1"/>
    </source>
</evidence>
<reference evidence="2 3" key="1">
    <citation type="submission" date="2023-07" db="EMBL/GenBank/DDBJ databases">
        <title>Closed genoem sequence of Methanosarcinaceae archaeon Ac7.</title>
        <authorList>
            <person name="Poehlein A."/>
            <person name="Protasov E."/>
            <person name="Platt K."/>
            <person name="Reeh H."/>
            <person name="Daniel R."/>
            <person name="Brune A."/>
        </authorList>
    </citation>
    <scope>NUCLEOTIDE SEQUENCE [LARGE SCALE GENOMIC DNA]</scope>
    <source>
        <strain evidence="2 3">Ac7</strain>
    </source>
</reference>
<keyword evidence="1" id="KW-0812">Transmembrane</keyword>
<feature type="transmembrane region" description="Helical" evidence="1">
    <location>
        <begin position="32"/>
        <end position="52"/>
    </location>
</feature>
<evidence type="ECO:0000256" key="1">
    <source>
        <dbReference type="SAM" id="Phobius"/>
    </source>
</evidence>
<sequence length="86" mass="9927">MQCSLIADGLAVLYYYILHLLLTILRFASAVSIFNLHLLFLFSICICCFYFTVCICCFYFAVCTCCFYFTVCICLLLHQSVELKSE</sequence>
<gene>
    <name evidence="2" type="ORF">MsAc7_07180</name>
</gene>
<accession>A0AA96ZV92</accession>
<keyword evidence="1" id="KW-0472">Membrane</keyword>
<dbReference type="Proteomes" id="UP001303587">
    <property type="component" value="Chromosome"/>
</dbReference>
<evidence type="ECO:0000313" key="3">
    <source>
        <dbReference type="Proteomes" id="UP001303587"/>
    </source>
</evidence>
<dbReference type="EMBL" id="CP131060">
    <property type="protein sequence ID" value="WNY25176.1"/>
    <property type="molecule type" value="Genomic_DNA"/>
</dbReference>
<feature type="transmembrane region" description="Helical" evidence="1">
    <location>
        <begin position="6"/>
        <end position="25"/>
    </location>
</feature>
<organism evidence="2 3">
    <name type="scientific">Methanolapillus millepedarum</name>
    <dbReference type="NCBI Taxonomy" id="3028296"/>
    <lineage>
        <taxon>Archaea</taxon>
        <taxon>Methanobacteriati</taxon>
        <taxon>Methanobacteriota</taxon>
        <taxon>Stenosarchaea group</taxon>
        <taxon>Methanomicrobia</taxon>
        <taxon>Methanosarcinales</taxon>
        <taxon>Methanosarcinaceae</taxon>
        <taxon>Methanolapillus</taxon>
    </lineage>
</organism>